<proteinExistence type="predicted"/>
<protein>
    <submittedName>
        <fullName evidence="2">Uncharacterized protein</fullName>
    </submittedName>
</protein>
<reference evidence="2" key="1">
    <citation type="journal article" date="2021" name="IMA Fungus">
        <title>Genomic characterization of three marine fungi, including Emericellopsis atlantica sp. nov. with signatures of a generalist lifestyle and marine biomass degradation.</title>
        <authorList>
            <person name="Hagestad O.C."/>
            <person name="Hou L."/>
            <person name="Andersen J.H."/>
            <person name="Hansen E.H."/>
            <person name="Altermark B."/>
            <person name="Li C."/>
            <person name="Kuhnert E."/>
            <person name="Cox R.J."/>
            <person name="Crous P.W."/>
            <person name="Spatafora J.W."/>
            <person name="Lail K."/>
            <person name="Amirebrahimi M."/>
            <person name="Lipzen A."/>
            <person name="Pangilinan J."/>
            <person name="Andreopoulos W."/>
            <person name="Hayes R.D."/>
            <person name="Ng V."/>
            <person name="Grigoriev I.V."/>
            <person name="Jackson S.A."/>
            <person name="Sutton T.D.S."/>
            <person name="Dobson A.D.W."/>
            <person name="Rama T."/>
        </authorList>
    </citation>
    <scope>NUCLEOTIDE SEQUENCE</scope>
    <source>
        <strain evidence="2">TRa018bII</strain>
    </source>
</reference>
<dbReference type="OrthoDB" id="3564803at2759"/>
<comment type="caution">
    <text evidence="2">The sequence shown here is derived from an EMBL/GenBank/DDBJ whole genome shotgun (WGS) entry which is preliminary data.</text>
</comment>
<organism evidence="2 3">
    <name type="scientific">Amylocarpus encephaloides</name>
    <dbReference type="NCBI Taxonomy" id="45428"/>
    <lineage>
        <taxon>Eukaryota</taxon>
        <taxon>Fungi</taxon>
        <taxon>Dikarya</taxon>
        <taxon>Ascomycota</taxon>
        <taxon>Pezizomycotina</taxon>
        <taxon>Leotiomycetes</taxon>
        <taxon>Helotiales</taxon>
        <taxon>Helotiales incertae sedis</taxon>
        <taxon>Amylocarpus</taxon>
    </lineage>
</organism>
<evidence type="ECO:0000256" key="1">
    <source>
        <dbReference type="SAM" id="MobiDB-lite"/>
    </source>
</evidence>
<dbReference type="AlphaFoldDB" id="A0A9P7Y6K5"/>
<dbReference type="EMBL" id="MU252039">
    <property type="protein sequence ID" value="KAG9228160.1"/>
    <property type="molecule type" value="Genomic_DNA"/>
</dbReference>
<feature type="region of interest" description="Disordered" evidence="1">
    <location>
        <begin position="191"/>
        <end position="224"/>
    </location>
</feature>
<gene>
    <name evidence="2" type="ORF">BJ875DRAFT_490150</name>
</gene>
<evidence type="ECO:0000313" key="2">
    <source>
        <dbReference type="EMBL" id="KAG9228160.1"/>
    </source>
</evidence>
<sequence length="224" mass="24669">MKVSNDQRVQLLANLKCLYGPDVEVFTLCVLRDKYQAVAIRSIPFTTTWTKFLHSKLAFTSRDAIDALLEDSEKELAKFFSTSGIALPFEEKMEQTFTLCRGGQRRDSSSGDSARSDHIIVATSASTFLDTGSDTFAQAEQPVEVTASEEPLVDETPVAEQIEVVPDEVAEQIEVVPDEVAEQIEVVPDDAFGWGSLGKKDKKKKGKAVVEEPEPVPPVVEDDM</sequence>
<evidence type="ECO:0000313" key="3">
    <source>
        <dbReference type="Proteomes" id="UP000824998"/>
    </source>
</evidence>
<name>A0A9P7Y6K5_9HELO</name>
<accession>A0A9P7Y6K5</accession>
<dbReference type="Proteomes" id="UP000824998">
    <property type="component" value="Unassembled WGS sequence"/>
</dbReference>
<keyword evidence="3" id="KW-1185">Reference proteome</keyword>
<feature type="non-terminal residue" evidence="2">
    <location>
        <position position="224"/>
    </location>
</feature>